<proteinExistence type="predicted"/>
<keyword evidence="1" id="KW-1133">Transmembrane helix</keyword>
<keyword evidence="3" id="KW-1185">Reference proteome</keyword>
<comment type="caution">
    <text evidence="2">The sequence shown here is derived from an EMBL/GenBank/DDBJ whole genome shotgun (WGS) entry which is preliminary data.</text>
</comment>
<dbReference type="Proteomes" id="UP000290657">
    <property type="component" value="Unassembled WGS sequence"/>
</dbReference>
<evidence type="ECO:0000256" key="1">
    <source>
        <dbReference type="SAM" id="Phobius"/>
    </source>
</evidence>
<feature type="transmembrane region" description="Helical" evidence="1">
    <location>
        <begin position="20"/>
        <end position="47"/>
    </location>
</feature>
<keyword evidence="1" id="KW-0812">Transmembrane</keyword>
<dbReference type="OrthoDB" id="9791791at2"/>
<dbReference type="AlphaFoldDB" id="A0A4Q0XT06"/>
<reference evidence="2 3" key="1">
    <citation type="submission" date="2017-10" db="EMBL/GenBank/DDBJ databases">
        <title>Genomics of the genus Arcobacter.</title>
        <authorList>
            <person name="Perez-Cataluna A."/>
            <person name="Figueras M.J."/>
        </authorList>
    </citation>
    <scope>NUCLEOTIDE SEQUENCE [LARGE SCALE GENOMIC DNA]</scope>
    <source>
        <strain evidence="2 3">CECT 8987</strain>
    </source>
</reference>
<gene>
    <name evidence="2" type="ORF">CRV04_00380</name>
</gene>
<organism evidence="2 3">
    <name type="scientific">Candidatus Marinarcus aquaticus</name>
    <dbReference type="NCBI Taxonomy" id="2044504"/>
    <lineage>
        <taxon>Bacteria</taxon>
        <taxon>Pseudomonadati</taxon>
        <taxon>Campylobacterota</taxon>
        <taxon>Epsilonproteobacteria</taxon>
        <taxon>Campylobacterales</taxon>
        <taxon>Arcobacteraceae</taxon>
        <taxon>Candidatus Marinarcus</taxon>
    </lineage>
</organism>
<evidence type="ECO:0000313" key="3">
    <source>
        <dbReference type="Proteomes" id="UP000290657"/>
    </source>
</evidence>
<accession>A0A4Q0XT06</accession>
<dbReference type="EMBL" id="PDKN01000001">
    <property type="protein sequence ID" value="RXJ60506.1"/>
    <property type="molecule type" value="Genomic_DNA"/>
</dbReference>
<sequence length="128" mass="15168">MKELNLYDIKPLVSVPDLSLYAFIALVTMAILVLGLIAYLIYSFLIYKKNSERQHYYTLLKNIDLNDSKKSAYVITQCGWKLIQTDHEKKFFLLLLEELEMYKYKKEVPPFSRTTLIRLETFMDELDV</sequence>
<keyword evidence="1" id="KW-0472">Membrane</keyword>
<dbReference type="RefSeq" id="WP_128994641.1">
    <property type="nucleotide sequence ID" value="NZ_PDKN01000001.1"/>
</dbReference>
<protein>
    <submittedName>
        <fullName evidence="2">Uncharacterized protein</fullName>
    </submittedName>
</protein>
<evidence type="ECO:0000313" key="2">
    <source>
        <dbReference type="EMBL" id="RXJ60506.1"/>
    </source>
</evidence>
<name>A0A4Q0XT06_9BACT</name>